<evidence type="ECO:0000313" key="1">
    <source>
        <dbReference type="EMBL" id="CAH1431038.1"/>
    </source>
</evidence>
<dbReference type="EMBL" id="CAKMRJ010003334">
    <property type="protein sequence ID" value="CAH1431038.1"/>
    <property type="molecule type" value="Genomic_DNA"/>
</dbReference>
<gene>
    <name evidence="1" type="ORF">LVIROSA_LOCUS17771</name>
</gene>
<comment type="caution">
    <text evidence="1">The sequence shown here is derived from an EMBL/GenBank/DDBJ whole genome shotgun (WGS) entry which is preliminary data.</text>
</comment>
<name>A0AAU9NBX7_9ASTR</name>
<proteinExistence type="predicted"/>
<keyword evidence="2" id="KW-1185">Reference proteome</keyword>
<dbReference type="AlphaFoldDB" id="A0AAU9NBX7"/>
<evidence type="ECO:0000313" key="2">
    <source>
        <dbReference type="Proteomes" id="UP001157418"/>
    </source>
</evidence>
<reference evidence="1 2" key="1">
    <citation type="submission" date="2022-01" db="EMBL/GenBank/DDBJ databases">
        <authorList>
            <person name="Xiong W."/>
            <person name="Schranz E."/>
        </authorList>
    </citation>
    <scope>NUCLEOTIDE SEQUENCE [LARGE SCALE GENOMIC DNA]</scope>
</reference>
<accession>A0AAU9NBX7</accession>
<organism evidence="1 2">
    <name type="scientific">Lactuca virosa</name>
    <dbReference type="NCBI Taxonomy" id="75947"/>
    <lineage>
        <taxon>Eukaryota</taxon>
        <taxon>Viridiplantae</taxon>
        <taxon>Streptophyta</taxon>
        <taxon>Embryophyta</taxon>
        <taxon>Tracheophyta</taxon>
        <taxon>Spermatophyta</taxon>
        <taxon>Magnoliopsida</taxon>
        <taxon>eudicotyledons</taxon>
        <taxon>Gunneridae</taxon>
        <taxon>Pentapetalae</taxon>
        <taxon>asterids</taxon>
        <taxon>campanulids</taxon>
        <taxon>Asterales</taxon>
        <taxon>Asteraceae</taxon>
        <taxon>Cichorioideae</taxon>
        <taxon>Cichorieae</taxon>
        <taxon>Lactucinae</taxon>
        <taxon>Lactuca</taxon>
    </lineage>
</organism>
<protein>
    <submittedName>
        <fullName evidence="1">Uncharacterized protein</fullName>
    </submittedName>
</protein>
<dbReference type="Proteomes" id="UP001157418">
    <property type="component" value="Unassembled WGS sequence"/>
</dbReference>
<sequence>MDTDGNWDRALHQSKTGEGDDVVDGEDIAAAVRHLTPPLFSIPCCRRGFVHGGLRFSVTTIAAAWLDSVTRVAASAVTDCRRGAAVVANHRRLPPVLLPSAVAAHHRWVLGLFFRWSVL</sequence>